<protein>
    <submittedName>
        <fullName evidence="1">Mini-circle protein</fullName>
    </submittedName>
</protein>
<gene>
    <name evidence="1" type="ORF">BJP25_10400</name>
</gene>
<dbReference type="Gene3D" id="1.20.120.450">
    <property type="entry name" value="dinb family like domain"/>
    <property type="match status" value="1"/>
</dbReference>
<dbReference type="EMBL" id="MKQR01000007">
    <property type="protein sequence ID" value="OLR94196.1"/>
    <property type="molecule type" value="Genomic_DNA"/>
</dbReference>
<evidence type="ECO:0000313" key="2">
    <source>
        <dbReference type="Proteomes" id="UP000186040"/>
    </source>
</evidence>
<evidence type="ECO:0000313" key="1">
    <source>
        <dbReference type="EMBL" id="OLR94196.1"/>
    </source>
</evidence>
<proteinExistence type="predicted"/>
<reference evidence="1 2" key="1">
    <citation type="submission" date="2016-10" db="EMBL/GenBank/DDBJ databases">
        <title>The Draft Genome Sequence of Actinokineospora bangkokensis 44EHWT reveals the biosynthetic pathway of antifungal compounds Thailandins with unusual extender unit butylmalonyl-CoA.</title>
        <authorList>
            <person name="Greule A."/>
            <person name="Intra B."/>
            <person name="Flemming S."/>
            <person name="Rommel M.G."/>
            <person name="Panbangred W."/>
            <person name="Bechthold A."/>
        </authorList>
    </citation>
    <scope>NUCLEOTIDE SEQUENCE [LARGE SCALE GENOMIC DNA]</scope>
    <source>
        <strain evidence="1 2">44EHW</strain>
    </source>
</reference>
<dbReference type="InterPro" id="IPR007061">
    <property type="entry name" value="MST-like"/>
</dbReference>
<dbReference type="STRING" id="1193682.BJP25_10400"/>
<comment type="caution">
    <text evidence="1">The sequence shown here is derived from an EMBL/GenBank/DDBJ whole genome shotgun (WGS) entry which is preliminary data.</text>
</comment>
<dbReference type="InterPro" id="IPR034660">
    <property type="entry name" value="DinB/YfiT-like"/>
</dbReference>
<name>A0A1Q9LQ76_9PSEU</name>
<accession>A0A1Q9LQ76</accession>
<dbReference type="RefSeq" id="WP_075973578.1">
    <property type="nucleotide sequence ID" value="NZ_MKQR01000007.1"/>
</dbReference>
<sequence length="169" mass="18410">MTSAPPDTRVDPPDVGDEVAQVNGFLDYLRGTVVRKAHGLSEVDARRAVLPSPLMTVAGLLGHLRWVEAHWFGVVLDGQHDRAPWDPADPDAEFRVPDGVPLARLVEEYEAECAHSRGVAAGMAFDDTGTFEGRTVSLRWVLLHMVEETGRHAGHLDAIRELLDGATGE</sequence>
<keyword evidence="2" id="KW-1185">Reference proteome</keyword>
<organism evidence="1 2">
    <name type="scientific">Actinokineospora bangkokensis</name>
    <dbReference type="NCBI Taxonomy" id="1193682"/>
    <lineage>
        <taxon>Bacteria</taxon>
        <taxon>Bacillati</taxon>
        <taxon>Actinomycetota</taxon>
        <taxon>Actinomycetes</taxon>
        <taxon>Pseudonocardiales</taxon>
        <taxon>Pseudonocardiaceae</taxon>
        <taxon>Actinokineospora</taxon>
    </lineage>
</organism>
<dbReference type="AlphaFoldDB" id="A0A1Q9LQ76"/>
<dbReference type="OrthoDB" id="4548523at2"/>
<dbReference type="Proteomes" id="UP000186040">
    <property type="component" value="Unassembled WGS sequence"/>
</dbReference>
<dbReference type="SUPFAM" id="SSF109854">
    <property type="entry name" value="DinB/YfiT-like putative metalloenzymes"/>
    <property type="match status" value="1"/>
</dbReference>
<dbReference type="Pfam" id="PF04978">
    <property type="entry name" value="MST"/>
    <property type="match status" value="1"/>
</dbReference>